<evidence type="ECO:0000313" key="2">
    <source>
        <dbReference type="EMBL" id="KZP22588.1"/>
    </source>
</evidence>
<name>A0A166L596_9AGAM</name>
<feature type="domain" description="Reverse transcriptase" evidence="1">
    <location>
        <begin position="1"/>
        <end position="99"/>
    </location>
</feature>
<dbReference type="PROSITE" id="PS50878">
    <property type="entry name" value="RT_POL"/>
    <property type="match status" value="1"/>
</dbReference>
<accession>A0A166L596</accession>
<keyword evidence="3" id="KW-1185">Reference proteome</keyword>
<dbReference type="AlphaFoldDB" id="A0A166L596"/>
<dbReference type="OrthoDB" id="3044497at2759"/>
<protein>
    <recommendedName>
        <fullName evidence="1">Reverse transcriptase domain-containing protein</fullName>
    </recommendedName>
</protein>
<dbReference type="STRING" id="436010.A0A166L596"/>
<dbReference type="InterPro" id="IPR000477">
    <property type="entry name" value="RT_dom"/>
</dbReference>
<feature type="non-terminal residue" evidence="2">
    <location>
        <position position="99"/>
    </location>
</feature>
<organism evidence="2 3">
    <name type="scientific">Athelia psychrophila</name>
    <dbReference type="NCBI Taxonomy" id="1759441"/>
    <lineage>
        <taxon>Eukaryota</taxon>
        <taxon>Fungi</taxon>
        <taxon>Dikarya</taxon>
        <taxon>Basidiomycota</taxon>
        <taxon>Agaricomycotina</taxon>
        <taxon>Agaricomycetes</taxon>
        <taxon>Agaricomycetidae</taxon>
        <taxon>Atheliales</taxon>
        <taxon>Atheliaceae</taxon>
        <taxon>Athelia</taxon>
    </lineage>
</organism>
<gene>
    <name evidence="2" type="ORF">FIBSPDRAFT_716931</name>
</gene>
<proteinExistence type="predicted"/>
<feature type="non-terminal residue" evidence="2">
    <location>
        <position position="1"/>
    </location>
</feature>
<evidence type="ECO:0000313" key="3">
    <source>
        <dbReference type="Proteomes" id="UP000076532"/>
    </source>
</evidence>
<evidence type="ECO:0000259" key="1">
    <source>
        <dbReference type="PROSITE" id="PS50878"/>
    </source>
</evidence>
<dbReference type="EMBL" id="KV417538">
    <property type="protein sequence ID" value="KZP22588.1"/>
    <property type="molecule type" value="Genomic_DNA"/>
</dbReference>
<sequence length="99" mass="11305">LDISGAFPNAVIPVLIHNMRKRRIPVEFTDWIVRQNEGRKTRLTFDGFKSEVFEVWNGIDQGNPLSMPIYGFYGPDLLEESGDPDELQTVFVDDTTFLA</sequence>
<reference evidence="2 3" key="1">
    <citation type="journal article" date="2016" name="Mol. Biol. Evol.">
        <title>Comparative Genomics of Early-Diverging Mushroom-Forming Fungi Provides Insights into the Origins of Lignocellulose Decay Capabilities.</title>
        <authorList>
            <person name="Nagy L.G."/>
            <person name="Riley R."/>
            <person name="Tritt A."/>
            <person name="Adam C."/>
            <person name="Daum C."/>
            <person name="Floudas D."/>
            <person name="Sun H."/>
            <person name="Yadav J.S."/>
            <person name="Pangilinan J."/>
            <person name="Larsson K.H."/>
            <person name="Matsuura K."/>
            <person name="Barry K."/>
            <person name="Labutti K."/>
            <person name="Kuo R."/>
            <person name="Ohm R.A."/>
            <person name="Bhattacharya S.S."/>
            <person name="Shirouzu T."/>
            <person name="Yoshinaga Y."/>
            <person name="Martin F.M."/>
            <person name="Grigoriev I.V."/>
            <person name="Hibbett D.S."/>
        </authorList>
    </citation>
    <scope>NUCLEOTIDE SEQUENCE [LARGE SCALE GENOMIC DNA]</scope>
    <source>
        <strain evidence="2 3">CBS 109695</strain>
    </source>
</reference>
<dbReference type="Proteomes" id="UP000076532">
    <property type="component" value="Unassembled WGS sequence"/>
</dbReference>